<reference evidence="1 2" key="1">
    <citation type="submission" date="2022-03" db="EMBL/GenBank/DDBJ databases">
        <title>Isotopic signatures of nitrous oxide derived from detoxification processes.</title>
        <authorList>
            <person name="Behrendt U."/>
            <person name="Buchen C."/>
            <person name="Well R."/>
            <person name="Ulrich A."/>
            <person name="Rohe L."/>
            <person name="Kolb S."/>
            <person name="Schloter M."/>
            <person name="Horn M.A."/>
            <person name="Augustin J."/>
        </authorList>
    </citation>
    <scope>NUCLEOTIDE SEQUENCE [LARGE SCALE GENOMIC DNA]</scope>
    <source>
        <strain evidence="1 2">S4-C24</strain>
        <plasmid evidence="1 2">p1</plasmid>
    </source>
</reference>
<organism evidence="1 2">
    <name type="scientific">Arthrobacter sulfonylureivorans</name>
    <dbReference type="NCBI Taxonomy" id="2486855"/>
    <lineage>
        <taxon>Bacteria</taxon>
        <taxon>Bacillati</taxon>
        <taxon>Actinomycetota</taxon>
        <taxon>Actinomycetes</taxon>
        <taxon>Micrococcales</taxon>
        <taxon>Micrococcaceae</taxon>
        <taxon>Arthrobacter</taxon>
    </lineage>
</organism>
<name>A0ABY3WEG3_9MICC</name>
<sequence>MSVGLFGWRATAGDHGGSCTVRRPARTFAGTGWWPELSGPATIGAG</sequence>
<keyword evidence="2" id="KW-1185">Reference proteome</keyword>
<gene>
    <name evidence="1" type="ORF">MNQ99_18220</name>
</gene>
<accession>A0ABY3WEG3</accession>
<dbReference type="EMBL" id="CP093327">
    <property type="protein sequence ID" value="UNK47812.1"/>
    <property type="molecule type" value="Genomic_DNA"/>
</dbReference>
<keyword evidence="1" id="KW-0614">Plasmid</keyword>
<dbReference type="Proteomes" id="UP000829069">
    <property type="component" value="Plasmid p1"/>
</dbReference>
<evidence type="ECO:0000313" key="1">
    <source>
        <dbReference type="EMBL" id="UNK47812.1"/>
    </source>
</evidence>
<protein>
    <submittedName>
        <fullName evidence="1">Uncharacterized protein</fullName>
    </submittedName>
</protein>
<geneLocation type="plasmid" evidence="1 2">
    <name>p1</name>
</geneLocation>
<dbReference type="RefSeq" id="WP_241915511.1">
    <property type="nucleotide sequence ID" value="NZ_CP093327.1"/>
</dbReference>
<evidence type="ECO:0000313" key="2">
    <source>
        <dbReference type="Proteomes" id="UP000829069"/>
    </source>
</evidence>
<proteinExistence type="predicted"/>